<dbReference type="STRING" id="1802362.A2806_01430"/>
<dbReference type="EMBL" id="MHSS01000014">
    <property type="protein sequence ID" value="OHA47740.1"/>
    <property type="molecule type" value="Genomic_DNA"/>
</dbReference>
<dbReference type="Gene3D" id="1.10.4030.10">
    <property type="entry name" value="Porin chaperone SurA, peptide-binding domain"/>
    <property type="match status" value="1"/>
</dbReference>
<name>A0A1G2PHD2_9BACT</name>
<dbReference type="InterPro" id="IPR050245">
    <property type="entry name" value="PrsA_foldase"/>
</dbReference>
<dbReference type="PANTHER" id="PTHR47245:SF1">
    <property type="entry name" value="FOLDASE PROTEIN PRSA"/>
    <property type="match status" value="1"/>
</dbReference>
<organism evidence="9 10">
    <name type="scientific">Candidatus Terrybacteria bacterium RIFCSPHIGHO2_01_FULL_48_17</name>
    <dbReference type="NCBI Taxonomy" id="1802362"/>
    <lineage>
        <taxon>Bacteria</taxon>
        <taxon>Candidatus Terryibacteriota</taxon>
    </lineage>
</organism>
<feature type="transmembrane region" description="Helical" evidence="7">
    <location>
        <begin position="12"/>
        <end position="30"/>
    </location>
</feature>
<dbReference type="Pfam" id="PF13616">
    <property type="entry name" value="Rotamase_3"/>
    <property type="match status" value="1"/>
</dbReference>
<dbReference type="InterPro" id="IPR000297">
    <property type="entry name" value="PPIase_PpiC"/>
</dbReference>
<keyword evidence="5 6" id="KW-0413">Isomerase</keyword>
<gene>
    <name evidence="9" type="ORF">A2806_01430</name>
</gene>
<dbReference type="PANTHER" id="PTHR47245">
    <property type="entry name" value="PEPTIDYLPROLYL ISOMERASE"/>
    <property type="match status" value="1"/>
</dbReference>
<evidence type="ECO:0000256" key="3">
    <source>
        <dbReference type="ARBA" id="ARBA00022729"/>
    </source>
</evidence>
<accession>A0A1G2PHD2</accession>
<keyword evidence="7" id="KW-0812">Transmembrane</keyword>
<sequence length="327" mass="36827">MQLSSRGWNKILALVIVAGAVFVALAIFLYPKLVSKSPAQPSEEERADIVALVNGEEIGRDEFEARAAADEYFYTVISPLPEAEQATIRDRTLEEMIQEKLLTQFLSQQGLSVTDDEARQRIKEITVDTQFDGDWQLYEQELQEIYRTTLDEVIRTVRIDLLREKIAALRNAQHVFGIWVEKNQPQVIAYESMTPEQRAQLEGLNREKKEKAERAFARVQAGEDFAAIAREVSEHEVSAKNGGDLGEVVLPTDDASVLDVESFPFPVDVGFFDALRELGSGEAKLYEGFAGYFIIKIGEIQQAPLGTQSFEEWYAALRVQADVKTFL</sequence>
<dbReference type="Proteomes" id="UP000177629">
    <property type="component" value="Unassembled WGS sequence"/>
</dbReference>
<feature type="domain" description="PpiC" evidence="8">
    <location>
        <begin position="184"/>
        <end position="299"/>
    </location>
</feature>
<keyword evidence="7" id="KW-1133">Transmembrane helix</keyword>
<proteinExistence type="predicted"/>
<dbReference type="SUPFAM" id="SSF109998">
    <property type="entry name" value="Triger factor/SurA peptide-binding domain-like"/>
    <property type="match status" value="1"/>
</dbReference>
<evidence type="ECO:0000313" key="9">
    <source>
        <dbReference type="EMBL" id="OHA47740.1"/>
    </source>
</evidence>
<keyword evidence="7" id="KW-0472">Membrane</keyword>
<dbReference type="AlphaFoldDB" id="A0A1G2PHD2"/>
<evidence type="ECO:0000256" key="5">
    <source>
        <dbReference type="ARBA" id="ARBA00023235"/>
    </source>
</evidence>
<keyword evidence="4 6" id="KW-0697">Rotamase</keyword>
<evidence type="ECO:0000256" key="1">
    <source>
        <dbReference type="ARBA" id="ARBA00000971"/>
    </source>
</evidence>
<comment type="catalytic activity">
    <reaction evidence="1">
        <text>[protein]-peptidylproline (omega=180) = [protein]-peptidylproline (omega=0)</text>
        <dbReference type="Rhea" id="RHEA:16237"/>
        <dbReference type="Rhea" id="RHEA-COMP:10747"/>
        <dbReference type="Rhea" id="RHEA-COMP:10748"/>
        <dbReference type="ChEBI" id="CHEBI:83833"/>
        <dbReference type="ChEBI" id="CHEBI:83834"/>
        <dbReference type="EC" id="5.2.1.8"/>
    </reaction>
</comment>
<comment type="caution">
    <text evidence="9">The sequence shown here is derived from an EMBL/GenBank/DDBJ whole genome shotgun (WGS) entry which is preliminary data.</text>
</comment>
<dbReference type="Pfam" id="PF13624">
    <property type="entry name" value="SurA_N_3"/>
    <property type="match status" value="1"/>
</dbReference>
<evidence type="ECO:0000256" key="2">
    <source>
        <dbReference type="ARBA" id="ARBA00013194"/>
    </source>
</evidence>
<dbReference type="EC" id="5.2.1.8" evidence="2"/>
<evidence type="ECO:0000256" key="7">
    <source>
        <dbReference type="SAM" id="Phobius"/>
    </source>
</evidence>
<reference evidence="9 10" key="1">
    <citation type="journal article" date="2016" name="Nat. Commun.">
        <title>Thousands of microbial genomes shed light on interconnected biogeochemical processes in an aquifer system.</title>
        <authorList>
            <person name="Anantharaman K."/>
            <person name="Brown C.T."/>
            <person name="Hug L.A."/>
            <person name="Sharon I."/>
            <person name="Castelle C.J."/>
            <person name="Probst A.J."/>
            <person name="Thomas B.C."/>
            <person name="Singh A."/>
            <person name="Wilkins M.J."/>
            <person name="Karaoz U."/>
            <person name="Brodie E.L."/>
            <person name="Williams K.H."/>
            <person name="Hubbard S.S."/>
            <person name="Banfield J.F."/>
        </authorList>
    </citation>
    <scope>NUCLEOTIDE SEQUENCE [LARGE SCALE GENOMIC DNA]</scope>
</reference>
<dbReference type="SUPFAM" id="SSF54534">
    <property type="entry name" value="FKBP-like"/>
    <property type="match status" value="1"/>
</dbReference>
<evidence type="ECO:0000259" key="8">
    <source>
        <dbReference type="PROSITE" id="PS50198"/>
    </source>
</evidence>
<protein>
    <recommendedName>
        <fullName evidence="2">peptidylprolyl isomerase</fullName>
        <ecNumber evidence="2">5.2.1.8</ecNumber>
    </recommendedName>
</protein>
<dbReference type="InterPro" id="IPR027304">
    <property type="entry name" value="Trigger_fact/SurA_dom_sf"/>
</dbReference>
<dbReference type="Gene3D" id="3.10.50.40">
    <property type="match status" value="1"/>
</dbReference>
<dbReference type="GO" id="GO:0003755">
    <property type="term" value="F:peptidyl-prolyl cis-trans isomerase activity"/>
    <property type="evidence" value="ECO:0007669"/>
    <property type="project" value="UniProtKB-KW"/>
</dbReference>
<evidence type="ECO:0000313" key="10">
    <source>
        <dbReference type="Proteomes" id="UP000177629"/>
    </source>
</evidence>
<evidence type="ECO:0000256" key="6">
    <source>
        <dbReference type="PROSITE-ProRule" id="PRU00278"/>
    </source>
</evidence>
<dbReference type="PROSITE" id="PS50198">
    <property type="entry name" value="PPIC_PPIASE_2"/>
    <property type="match status" value="1"/>
</dbReference>
<evidence type="ECO:0000256" key="4">
    <source>
        <dbReference type="ARBA" id="ARBA00023110"/>
    </source>
</evidence>
<dbReference type="InterPro" id="IPR046357">
    <property type="entry name" value="PPIase_dom_sf"/>
</dbReference>
<keyword evidence="3" id="KW-0732">Signal</keyword>